<evidence type="ECO:0000256" key="2">
    <source>
        <dbReference type="ARBA" id="ARBA00005697"/>
    </source>
</evidence>
<feature type="transmembrane region" description="Helical" evidence="8">
    <location>
        <begin position="272"/>
        <end position="293"/>
    </location>
</feature>
<evidence type="ECO:0000256" key="6">
    <source>
        <dbReference type="ARBA" id="ARBA00023136"/>
    </source>
</evidence>
<dbReference type="PANTHER" id="PTHR43337:SF1">
    <property type="entry name" value="XANTHINE_URACIL PERMEASE C887.17-RELATED"/>
    <property type="match status" value="1"/>
</dbReference>
<feature type="transmembrane region" description="Helical" evidence="8">
    <location>
        <begin position="86"/>
        <end position="105"/>
    </location>
</feature>
<sequence>MPIDENSSHPSVPDPQRPGDSPHPAPHPAVTAEADPAGRRRDGSGRGGGPATTDTVNAVPAQPRNGLDRYFLISHRGSSVAQEIRGGLATFLAMSYIIVLNPLVLSGPDSTGATLGIPQVAAVTALVAGVATIAMGVWARHPFALAAGLGVNALVAISIATTENLTWPAVMGLVVLTGLVMVLLVATGFRRAVFNAVPDALKTGIVVGIGLFIALIGLVNAGFVRRLPDAAGTTVPVGLGTGGELEGWPVVVFVVGLLVTSVLVIRKVRGAILIGIVVATVLANILEAVFRIGPSVDAEGNVNPLGWSLVAPSFPEWTAPDLSLIGQADLFAAFSQVGPIMAALLVFAILLSVFFDAMGTSVGLAREAGNVDEKGEIPDLNRVLMVDALAVAGGGGASGSANQIFVESGTGIGEGARTGFASVVTGVLFLIAMFLTPLIHLVPFEAVAPALVVVGFMMATQVVQIDWTDWGAAFPAFLTFILMPFTYSIANGIGAGMIAYAVIRTAQGRAREVHPLLWVVAAAFVVFFGMGVFRGIFGLE</sequence>
<feature type="transmembrane region" description="Helical" evidence="8">
    <location>
        <begin position="418"/>
        <end position="439"/>
    </location>
</feature>
<evidence type="ECO:0000256" key="5">
    <source>
        <dbReference type="ARBA" id="ARBA00022989"/>
    </source>
</evidence>
<dbReference type="AlphaFoldDB" id="A0A1I7MDK4"/>
<organism evidence="9 10">
    <name type="scientific">Micrococcus terreus</name>
    <dbReference type="NCBI Taxonomy" id="574650"/>
    <lineage>
        <taxon>Bacteria</taxon>
        <taxon>Bacillati</taxon>
        <taxon>Actinomycetota</taxon>
        <taxon>Actinomycetes</taxon>
        <taxon>Micrococcales</taxon>
        <taxon>Micrococcaceae</taxon>
        <taxon>Micrococcus</taxon>
    </lineage>
</organism>
<dbReference type="Proteomes" id="UP000198881">
    <property type="component" value="Unassembled WGS sequence"/>
</dbReference>
<keyword evidence="5 8" id="KW-1133">Transmembrane helix</keyword>
<dbReference type="InterPro" id="IPR006043">
    <property type="entry name" value="NCS2"/>
</dbReference>
<feature type="region of interest" description="Disordered" evidence="7">
    <location>
        <begin position="1"/>
        <end position="62"/>
    </location>
</feature>
<feature type="transmembrane region" description="Helical" evidence="8">
    <location>
        <begin position="117"/>
        <end position="138"/>
    </location>
</feature>
<evidence type="ECO:0000256" key="8">
    <source>
        <dbReference type="SAM" id="Phobius"/>
    </source>
</evidence>
<comment type="subcellular location">
    <subcellularLocation>
        <location evidence="1">Endomembrane system</location>
        <topology evidence="1">Multi-pass membrane protein</topology>
    </subcellularLocation>
</comment>
<feature type="compositionally biased region" description="Pro residues" evidence="7">
    <location>
        <begin position="12"/>
        <end position="27"/>
    </location>
</feature>
<evidence type="ECO:0000256" key="7">
    <source>
        <dbReference type="SAM" id="MobiDB-lite"/>
    </source>
</evidence>
<dbReference type="Pfam" id="PF00860">
    <property type="entry name" value="Xan_ur_permease"/>
    <property type="match status" value="1"/>
</dbReference>
<dbReference type="InterPro" id="IPR045018">
    <property type="entry name" value="Azg-like"/>
</dbReference>
<evidence type="ECO:0000313" key="9">
    <source>
        <dbReference type="EMBL" id="SFV20022.1"/>
    </source>
</evidence>
<feature type="transmembrane region" description="Helical" evidence="8">
    <location>
        <begin position="167"/>
        <end position="189"/>
    </location>
</feature>
<keyword evidence="4 8" id="KW-0812">Transmembrane</keyword>
<dbReference type="RefSeq" id="WP_245760491.1">
    <property type="nucleotide sequence ID" value="NZ_FPCG01000001.1"/>
</dbReference>
<dbReference type="GO" id="GO:0005345">
    <property type="term" value="F:purine nucleobase transmembrane transporter activity"/>
    <property type="evidence" value="ECO:0007669"/>
    <property type="project" value="TreeGrafter"/>
</dbReference>
<comment type="similarity">
    <text evidence="2">Belongs to the nucleobase:cation symporter-2 (NCS2) (TC 2.A.40) family. Azg-like subfamily.</text>
</comment>
<evidence type="ECO:0000256" key="3">
    <source>
        <dbReference type="ARBA" id="ARBA00022448"/>
    </source>
</evidence>
<dbReference type="PANTHER" id="PTHR43337">
    <property type="entry name" value="XANTHINE/URACIL PERMEASE C887.17-RELATED"/>
    <property type="match status" value="1"/>
</dbReference>
<dbReference type="EMBL" id="FPCG01000001">
    <property type="protein sequence ID" value="SFV20022.1"/>
    <property type="molecule type" value="Genomic_DNA"/>
</dbReference>
<gene>
    <name evidence="9" type="ORF">SAMN04487966_10135</name>
</gene>
<evidence type="ECO:0000256" key="4">
    <source>
        <dbReference type="ARBA" id="ARBA00022692"/>
    </source>
</evidence>
<reference evidence="9 10" key="1">
    <citation type="submission" date="2016-10" db="EMBL/GenBank/DDBJ databases">
        <authorList>
            <person name="de Groot N.N."/>
        </authorList>
    </citation>
    <scope>NUCLEOTIDE SEQUENCE [LARGE SCALE GENOMIC DNA]</scope>
    <source>
        <strain evidence="9 10">CGMCC 1.7054</strain>
    </source>
</reference>
<protein>
    <submittedName>
        <fullName evidence="9">Putative MFS transporter, AGZA family, xanthine/uracil permease</fullName>
    </submittedName>
</protein>
<name>A0A1I7MDK4_9MICC</name>
<accession>A0A1I7MDK4</accession>
<feature type="transmembrane region" description="Helical" evidence="8">
    <location>
        <begin position="247"/>
        <end position="265"/>
    </location>
</feature>
<keyword evidence="10" id="KW-1185">Reference proteome</keyword>
<keyword evidence="3" id="KW-0813">Transport</keyword>
<feature type="transmembrane region" description="Helical" evidence="8">
    <location>
        <begin position="201"/>
        <end position="223"/>
    </location>
</feature>
<evidence type="ECO:0000313" key="10">
    <source>
        <dbReference type="Proteomes" id="UP000198881"/>
    </source>
</evidence>
<dbReference type="STRING" id="574650.SAMN04487966_10135"/>
<dbReference type="GO" id="GO:0012505">
    <property type="term" value="C:endomembrane system"/>
    <property type="evidence" value="ECO:0007669"/>
    <property type="project" value="UniProtKB-SubCell"/>
</dbReference>
<feature type="transmembrane region" description="Helical" evidence="8">
    <location>
        <begin position="143"/>
        <end position="161"/>
    </location>
</feature>
<dbReference type="GO" id="GO:0005886">
    <property type="term" value="C:plasma membrane"/>
    <property type="evidence" value="ECO:0007669"/>
    <property type="project" value="TreeGrafter"/>
</dbReference>
<feature type="transmembrane region" description="Helical" evidence="8">
    <location>
        <begin position="340"/>
        <end position="364"/>
    </location>
</feature>
<proteinExistence type="inferred from homology"/>
<feature type="transmembrane region" description="Helical" evidence="8">
    <location>
        <begin position="515"/>
        <end position="537"/>
    </location>
</feature>
<feature type="transmembrane region" description="Helical" evidence="8">
    <location>
        <begin position="477"/>
        <end position="503"/>
    </location>
</feature>
<evidence type="ECO:0000256" key="1">
    <source>
        <dbReference type="ARBA" id="ARBA00004127"/>
    </source>
</evidence>
<keyword evidence="6 8" id="KW-0472">Membrane</keyword>